<name>A0A9X1LLV8_9MICO</name>
<dbReference type="Gene3D" id="3.90.180.10">
    <property type="entry name" value="Medium-chain alcohol dehydrogenases, catalytic domain"/>
    <property type="match status" value="1"/>
</dbReference>
<gene>
    <name evidence="1" type="ORF">KEC56_01065</name>
</gene>
<dbReference type="EMBL" id="JAGTTM010000001">
    <property type="protein sequence ID" value="MCC2028128.1"/>
    <property type="molecule type" value="Genomic_DNA"/>
</dbReference>
<keyword evidence="2" id="KW-1185">Reference proteome</keyword>
<accession>A0A9X1LLV8</accession>
<dbReference type="Proteomes" id="UP001139289">
    <property type="component" value="Unassembled WGS sequence"/>
</dbReference>
<evidence type="ECO:0000313" key="1">
    <source>
        <dbReference type="EMBL" id="MCC2028128.1"/>
    </source>
</evidence>
<evidence type="ECO:0000313" key="2">
    <source>
        <dbReference type="Proteomes" id="UP001139289"/>
    </source>
</evidence>
<proteinExistence type="predicted"/>
<protein>
    <submittedName>
        <fullName evidence="1">Zinc-binding dehydrogenase</fullName>
    </submittedName>
</protein>
<reference evidence="1" key="1">
    <citation type="submission" date="2021-04" db="EMBL/GenBank/DDBJ databases">
        <title>Microbacterium tenobrionis sp. nov. and Microbacterium allomyrinae sp. nov., isolated from larvae of Tenobrio molitor and Allomyrina dichotoma, respectively.</title>
        <authorList>
            <person name="Lee S.D."/>
        </authorList>
    </citation>
    <scope>NUCLEOTIDE SEQUENCE</scope>
    <source>
        <strain evidence="1">YMB-B2</strain>
    </source>
</reference>
<dbReference type="RefSeq" id="WP_227529461.1">
    <property type="nucleotide sequence ID" value="NZ_JAGTTM010000001.1"/>
</dbReference>
<sequence length="140" mass="15075">MNIAIPVTMPAWLRETDASSIPASFDAIIDIAGDLPLRRLRRLLTPTGTIAMVGGEGGRVLGPIPRMLRAMLLSIGSRRRIRMVMAVAKREVNAQLVALAADGRSTPVIERVLPWDAAVSGLERLESGRTVGKVVVLGRE</sequence>
<comment type="caution">
    <text evidence="1">The sequence shown here is derived from an EMBL/GenBank/DDBJ whole genome shotgun (WGS) entry which is preliminary data.</text>
</comment>
<dbReference type="Gene3D" id="3.40.50.720">
    <property type="entry name" value="NAD(P)-binding Rossmann-like Domain"/>
    <property type="match status" value="1"/>
</dbReference>
<dbReference type="AlphaFoldDB" id="A0A9X1LLV8"/>
<dbReference type="Pfam" id="PF13602">
    <property type="entry name" value="ADH_zinc_N_2"/>
    <property type="match status" value="1"/>
</dbReference>
<organism evidence="1 2">
    <name type="scientific">Microbacterium tenebrionis</name>
    <dbReference type="NCBI Taxonomy" id="2830665"/>
    <lineage>
        <taxon>Bacteria</taxon>
        <taxon>Bacillati</taxon>
        <taxon>Actinomycetota</taxon>
        <taxon>Actinomycetes</taxon>
        <taxon>Micrococcales</taxon>
        <taxon>Microbacteriaceae</taxon>
        <taxon>Microbacterium</taxon>
    </lineage>
</organism>